<keyword evidence="3" id="KW-1185">Reference proteome</keyword>
<keyword evidence="1" id="KW-0812">Transmembrane</keyword>
<keyword evidence="1" id="KW-1133">Transmembrane helix</keyword>
<organism evidence="2 3">
    <name type="scientific">Saccharopolyspora gloriosae</name>
    <dbReference type="NCBI Taxonomy" id="455344"/>
    <lineage>
        <taxon>Bacteria</taxon>
        <taxon>Bacillati</taxon>
        <taxon>Actinomycetota</taxon>
        <taxon>Actinomycetes</taxon>
        <taxon>Pseudonocardiales</taxon>
        <taxon>Pseudonocardiaceae</taxon>
        <taxon>Saccharopolyspora</taxon>
    </lineage>
</organism>
<feature type="transmembrane region" description="Helical" evidence="1">
    <location>
        <begin position="12"/>
        <end position="35"/>
    </location>
</feature>
<evidence type="ECO:0000313" key="2">
    <source>
        <dbReference type="EMBL" id="MBB5071711.1"/>
    </source>
</evidence>
<feature type="transmembrane region" description="Helical" evidence="1">
    <location>
        <begin position="81"/>
        <end position="98"/>
    </location>
</feature>
<gene>
    <name evidence="2" type="ORF">BJ969_004799</name>
</gene>
<dbReference type="RefSeq" id="WP_184482250.1">
    <property type="nucleotide sequence ID" value="NZ_JACHIV010000001.1"/>
</dbReference>
<dbReference type="EMBL" id="JACHIV010000001">
    <property type="protein sequence ID" value="MBB5071711.1"/>
    <property type="molecule type" value="Genomic_DNA"/>
</dbReference>
<proteinExistence type="predicted"/>
<feature type="transmembrane region" description="Helical" evidence="1">
    <location>
        <begin position="104"/>
        <end position="122"/>
    </location>
</feature>
<name>A0A840NKX5_9PSEU</name>
<keyword evidence="1" id="KW-0472">Membrane</keyword>
<sequence>MPPSAPPRTVRIAAALTIAEAVAGLAFVVALLVRTTATDLGAVNTLDRTDTFAEAGYFAIISLAVLAAGIGMWQGRHWARTPALLLQLILVGIAWYAIGPSEQPLIGFAIAVPPVAVLWLMFNRHGRPWSLYGRPGLGGGPGGDGSGGR</sequence>
<evidence type="ECO:0000256" key="1">
    <source>
        <dbReference type="SAM" id="Phobius"/>
    </source>
</evidence>
<accession>A0A840NKX5</accession>
<protein>
    <submittedName>
        <fullName evidence="2">Uncharacterized protein</fullName>
    </submittedName>
</protein>
<comment type="caution">
    <text evidence="2">The sequence shown here is derived from an EMBL/GenBank/DDBJ whole genome shotgun (WGS) entry which is preliminary data.</text>
</comment>
<feature type="transmembrane region" description="Helical" evidence="1">
    <location>
        <begin position="55"/>
        <end position="74"/>
    </location>
</feature>
<dbReference type="AlphaFoldDB" id="A0A840NKX5"/>
<dbReference type="Proteomes" id="UP000580474">
    <property type="component" value="Unassembled WGS sequence"/>
</dbReference>
<reference evidence="2 3" key="1">
    <citation type="submission" date="2020-08" db="EMBL/GenBank/DDBJ databases">
        <title>Sequencing the genomes of 1000 actinobacteria strains.</title>
        <authorList>
            <person name="Klenk H.-P."/>
        </authorList>
    </citation>
    <scope>NUCLEOTIDE SEQUENCE [LARGE SCALE GENOMIC DNA]</scope>
    <source>
        <strain evidence="2 3">DSM 45582</strain>
    </source>
</reference>
<evidence type="ECO:0000313" key="3">
    <source>
        <dbReference type="Proteomes" id="UP000580474"/>
    </source>
</evidence>